<dbReference type="EMBL" id="CP119075">
    <property type="protein sequence ID" value="WED66465.1"/>
    <property type="molecule type" value="Genomic_DNA"/>
</dbReference>
<evidence type="ECO:0000313" key="3">
    <source>
        <dbReference type="Proteomes" id="UP001218638"/>
    </source>
</evidence>
<proteinExistence type="predicted"/>
<dbReference type="RefSeq" id="WP_330929089.1">
    <property type="nucleotide sequence ID" value="NZ_CP119075.1"/>
</dbReference>
<dbReference type="KEGG" id="slom:PXH66_06340"/>
<dbReference type="SUPFAM" id="SSF53067">
    <property type="entry name" value="Actin-like ATPase domain"/>
    <property type="match status" value="1"/>
</dbReference>
<feature type="compositionally biased region" description="Basic and acidic residues" evidence="1">
    <location>
        <begin position="192"/>
        <end position="202"/>
    </location>
</feature>
<dbReference type="InterPro" id="IPR043129">
    <property type="entry name" value="ATPase_NBD"/>
</dbReference>
<dbReference type="Proteomes" id="UP001218638">
    <property type="component" value="Chromosome"/>
</dbReference>
<keyword evidence="3" id="KW-1185">Reference proteome</keyword>
<dbReference type="Gene3D" id="3.30.420.40">
    <property type="match status" value="1"/>
</dbReference>
<organism evidence="2 3">
    <name type="scientific">Synoicihabitans lomoniglobus</name>
    <dbReference type="NCBI Taxonomy" id="2909285"/>
    <lineage>
        <taxon>Bacteria</taxon>
        <taxon>Pseudomonadati</taxon>
        <taxon>Verrucomicrobiota</taxon>
        <taxon>Opitutia</taxon>
        <taxon>Opitutales</taxon>
        <taxon>Opitutaceae</taxon>
        <taxon>Synoicihabitans</taxon>
    </lineage>
</organism>
<evidence type="ECO:0000256" key="1">
    <source>
        <dbReference type="SAM" id="MobiDB-lite"/>
    </source>
</evidence>
<feature type="region of interest" description="Disordered" evidence="1">
    <location>
        <begin position="192"/>
        <end position="219"/>
    </location>
</feature>
<name>A0AAF0I4G0_9BACT</name>
<reference evidence="2" key="1">
    <citation type="submission" date="2023-03" db="EMBL/GenBank/DDBJ databases">
        <title>Lomoglobus Profundus gen. nov., sp. nov., a novel member of the phylum Verrucomicrobia, isolated from deep-marine sediment of South China Sea.</title>
        <authorList>
            <person name="Ahmad T."/>
            <person name="Ishaq S.E."/>
            <person name="Wang F."/>
        </authorList>
    </citation>
    <scope>NUCLEOTIDE SEQUENCE</scope>
    <source>
        <strain evidence="2">LMO-M01</strain>
    </source>
</reference>
<evidence type="ECO:0000313" key="2">
    <source>
        <dbReference type="EMBL" id="WED66465.1"/>
    </source>
</evidence>
<accession>A0AAF0I4G0</accession>
<protein>
    <submittedName>
        <fullName evidence="2">Peptidase M22</fullName>
    </submittedName>
</protein>
<dbReference type="AlphaFoldDB" id="A0AAF0I4G0"/>
<gene>
    <name evidence="2" type="ORF">PXH66_06340</name>
</gene>
<sequence length="219" mass="23676">MLALNDIHSRHGPTLILDASSTVIHGGWLPVSGDARWTRIEAEASAGIFQVLSDLGSQPREAACFVFCEGPGSILGIRTVATVLRTWIALQSRPVYAYRSLELTAHQWAQPGEAVICDARRQSWHTLTRATDATLGPIKRVATADLPGSGLLTPDGFRRWSALPAAAPRTVPYDPTALSGTLANTPLLRETNDPDAFLHEDPSYATWTPQVHQAPPPKS</sequence>